<keyword evidence="5 9" id="KW-1133">Transmembrane helix</keyword>
<dbReference type="GO" id="GO:0005886">
    <property type="term" value="C:plasma membrane"/>
    <property type="evidence" value="ECO:0007669"/>
    <property type="project" value="TreeGrafter"/>
</dbReference>
<dbReference type="InterPro" id="IPR016169">
    <property type="entry name" value="FAD-bd_PCMH_sub2"/>
</dbReference>
<feature type="domain" description="CBS" evidence="11">
    <location>
        <begin position="281"/>
        <end position="337"/>
    </location>
</feature>
<sequence>MPWPELLVIVSLILLNAFLVAAELAIVSSRPARLHKFVSDGKRGAVAAASLNADPGRFLPAVQIGITVVAILSGAYGELTLAPSLAYALEGVEWLGSWSSWLASFIVVATISYFSLVIGELVPKRLALANREVIACLVAPTLNVWATISTPISFFLRLSTDAVLRLAGPMKAEPEVTEEEVKSMIAEGTEAGVFEKAEQEIIERVLSVADRSVRSIMVPRRDIIWLDVNDSEEAIFNDIFSSGHSRFPVCRDDVDETFGVIHAKTLLEQCRHGGKINLEAAIMAPLYVHESTNVLKLLEMFKNTLVHMAIVLDEHGTVQGIVTPADILAGIAGELPEEEADIGQSAVQREDGSWLLDAQMPVYEVERVLDVNGMAVDDAEYTTLAGFVLAQLGHIPAVGEKFRWRSWVFEVIDLDGRRIDKVLAFRPV</sequence>
<dbReference type="SMART" id="SM01091">
    <property type="entry name" value="CorC_HlyC"/>
    <property type="match status" value="1"/>
</dbReference>
<dbReference type="PROSITE" id="PS51371">
    <property type="entry name" value="CBS"/>
    <property type="match status" value="1"/>
</dbReference>
<evidence type="ECO:0000256" key="9">
    <source>
        <dbReference type="PROSITE-ProRule" id="PRU01193"/>
    </source>
</evidence>
<accession>A0A8I1GGM2</accession>
<evidence type="ECO:0000313" key="13">
    <source>
        <dbReference type="EMBL" id="MBJ7543541.1"/>
    </source>
</evidence>
<dbReference type="Pfam" id="PF01595">
    <property type="entry name" value="CNNM"/>
    <property type="match status" value="1"/>
</dbReference>
<evidence type="ECO:0000259" key="12">
    <source>
        <dbReference type="PROSITE" id="PS51846"/>
    </source>
</evidence>
<evidence type="ECO:0000256" key="1">
    <source>
        <dbReference type="ARBA" id="ARBA00004141"/>
    </source>
</evidence>
<dbReference type="AlphaFoldDB" id="A0A8I1GGM2"/>
<dbReference type="PANTHER" id="PTHR22777:SF17">
    <property type="entry name" value="UPF0053 PROTEIN SLL0260"/>
    <property type="match status" value="1"/>
</dbReference>
<feature type="transmembrane region" description="Helical" evidence="10">
    <location>
        <begin position="64"/>
        <end position="89"/>
    </location>
</feature>
<feature type="transmembrane region" description="Helical" evidence="10">
    <location>
        <begin position="6"/>
        <end position="27"/>
    </location>
</feature>
<organism evidence="13 14">
    <name type="scientific">Rhodomicrobium udaipurense</name>
    <dbReference type="NCBI Taxonomy" id="1202716"/>
    <lineage>
        <taxon>Bacteria</taxon>
        <taxon>Pseudomonadati</taxon>
        <taxon>Pseudomonadota</taxon>
        <taxon>Alphaproteobacteria</taxon>
        <taxon>Hyphomicrobiales</taxon>
        <taxon>Hyphomicrobiaceae</taxon>
        <taxon>Rhodomicrobium</taxon>
    </lineage>
</organism>
<dbReference type="InterPro" id="IPR036318">
    <property type="entry name" value="FAD-bd_PCMH-like_sf"/>
</dbReference>
<dbReference type="FunFam" id="3.10.580.10:FF:000002">
    <property type="entry name" value="Magnesium/cobalt efflux protein CorC"/>
    <property type="match status" value="1"/>
</dbReference>
<dbReference type="PROSITE" id="PS51846">
    <property type="entry name" value="CNNM"/>
    <property type="match status" value="1"/>
</dbReference>
<evidence type="ECO:0000256" key="2">
    <source>
        <dbReference type="ARBA" id="ARBA00006446"/>
    </source>
</evidence>
<keyword evidence="3 9" id="KW-0812">Transmembrane</keyword>
<protein>
    <submittedName>
        <fullName evidence="13">HlyC/CorC family transporter</fullName>
    </submittedName>
</protein>
<feature type="transmembrane region" description="Helical" evidence="10">
    <location>
        <begin position="101"/>
        <end position="122"/>
    </location>
</feature>
<evidence type="ECO:0000256" key="7">
    <source>
        <dbReference type="ARBA" id="ARBA00023136"/>
    </source>
</evidence>
<dbReference type="PANTHER" id="PTHR22777">
    <property type="entry name" value="HEMOLYSIN-RELATED"/>
    <property type="match status" value="1"/>
</dbReference>
<dbReference type="Proteomes" id="UP000623250">
    <property type="component" value="Unassembled WGS sequence"/>
</dbReference>
<keyword evidence="7 9" id="KW-0472">Membrane</keyword>
<reference evidence="13 14" key="1">
    <citation type="submission" date="2020-12" db="EMBL/GenBank/DDBJ databases">
        <title>Revised draft genomes of Rhodomicrobium vannielii ATCC 17100 and Rhodomicrobium udaipurense JA643.</title>
        <authorList>
            <person name="Conners E.M."/>
            <person name="Davenport E.J."/>
            <person name="Bose A."/>
        </authorList>
    </citation>
    <scope>NUCLEOTIDE SEQUENCE [LARGE SCALE GENOMIC DNA]</scope>
    <source>
        <strain evidence="13 14">JA643</strain>
    </source>
</reference>
<proteinExistence type="inferred from homology"/>
<dbReference type="Gene3D" id="3.10.580.10">
    <property type="entry name" value="CBS-domain"/>
    <property type="match status" value="1"/>
</dbReference>
<dbReference type="InterPro" id="IPR046342">
    <property type="entry name" value="CBS_dom_sf"/>
</dbReference>
<evidence type="ECO:0000256" key="4">
    <source>
        <dbReference type="ARBA" id="ARBA00022737"/>
    </source>
</evidence>
<evidence type="ECO:0000256" key="3">
    <source>
        <dbReference type="ARBA" id="ARBA00022692"/>
    </source>
</evidence>
<keyword evidence="4" id="KW-0677">Repeat</keyword>
<name>A0A8I1GGM2_9HYPH</name>
<dbReference type="CDD" id="cd04590">
    <property type="entry name" value="CBS_pair_CorC_HlyC_assoc"/>
    <property type="match status" value="1"/>
</dbReference>
<dbReference type="SUPFAM" id="SSF56176">
    <property type="entry name" value="FAD-binding/transporter-associated domain-like"/>
    <property type="match status" value="1"/>
</dbReference>
<dbReference type="Gene3D" id="3.30.465.10">
    <property type="match status" value="1"/>
</dbReference>
<gene>
    <name evidence="13" type="ORF">JDN41_08215</name>
</gene>
<dbReference type="Pfam" id="PF00571">
    <property type="entry name" value="CBS"/>
    <property type="match status" value="1"/>
</dbReference>
<dbReference type="InterPro" id="IPR044751">
    <property type="entry name" value="Ion_transp-like_CBS"/>
</dbReference>
<evidence type="ECO:0000259" key="11">
    <source>
        <dbReference type="PROSITE" id="PS51371"/>
    </source>
</evidence>
<evidence type="ECO:0000256" key="6">
    <source>
        <dbReference type="ARBA" id="ARBA00023122"/>
    </source>
</evidence>
<dbReference type="InterPro" id="IPR000644">
    <property type="entry name" value="CBS_dom"/>
</dbReference>
<keyword evidence="14" id="KW-1185">Reference proteome</keyword>
<dbReference type="InterPro" id="IPR002550">
    <property type="entry name" value="CNNM"/>
</dbReference>
<dbReference type="InterPro" id="IPR005170">
    <property type="entry name" value="Transptr-assoc_dom"/>
</dbReference>
<keyword evidence="6 8" id="KW-0129">CBS domain</keyword>
<evidence type="ECO:0000256" key="5">
    <source>
        <dbReference type="ARBA" id="ARBA00022989"/>
    </source>
</evidence>
<dbReference type="RefSeq" id="WP_013418579.1">
    <property type="nucleotide sequence ID" value="NZ_JAEMUK010000014.1"/>
</dbReference>
<dbReference type="Pfam" id="PF03471">
    <property type="entry name" value="CorC_HlyC"/>
    <property type="match status" value="1"/>
</dbReference>
<comment type="caution">
    <text evidence="13">The sequence shown here is derived from an EMBL/GenBank/DDBJ whole genome shotgun (WGS) entry which is preliminary data.</text>
</comment>
<comment type="similarity">
    <text evidence="2">Belongs to the UPF0053 family. Hemolysin C subfamily.</text>
</comment>
<evidence type="ECO:0000256" key="8">
    <source>
        <dbReference type="PROSITE-ProRule" id="PRU00703"/>
    </source>
</evidence>
<dbReference type="GO" id="GO:0050660">
    <property type="term" value="F:flavin adenine dinucleotide binding"/>
    <property type="evidence" value="ECO:0007669"/>
    <property type="project" value="InterPro"/>
</dbReference>
<dbReference type="SUPFAM" id="SSF54631">
    <property type="entry name" value="CBS-domain pair"/>
    <property type="match status" value="1"/>
</dbReference>
<comment type="subcellular location">
    <subcellularLocation>
        <location evidence="1">Membrane</location>
        <topology evidence="1">Multi-pass membrane protein</topology>
    </subcellularLocation>
</comment>
<feature type="domain" description="CNNM transmembrane" evidence="12">
    <location>
        <begin position="1"/>
        <end position="198"/>
    </location>
</feature>
<dbReference type="EMBL" id="JAEMUK010000014">
    <property type="protein sequence ID" value="MBJ7543541.1"/>
    <property type="molecule type" value="Genomic_DNA"/>
</dbReference>
<evidence type="ECO:0000256" key="10">
    <source>
        <dbReference type="SAM" id="Phobius"/>
    </source>
</evidence>
<feature type="transmembrane region" description="Helical" evidence="10">
    <location>
        <begin position="134"/>
        <end position="156"/>
    </location>
</feature>
<evidence type="ECO:0000313" key="14">
    <source>
        <dbReference type="Proteomes" id="UP000623250"/>
    </source>
</evidence>